<name>A0ACB8CTI7_DERSI</name>
<protein>
    <submittedName>
        <fullName evidence="1">Uncharacterized protein</fullName>
    </submittedName>
</protein>
<evidence type="ECO:0000313" key="2">
    <source>
        <dbReference type="Proteomes" id="UP000821865"/>
    </source>
</evidence>
<proteinExistence type="predicted"/>
<sequence>MDEEDATTAAATTSSADNSPSRARRRGVAGGSSRGNRLARGLATCNCASYCYFSLALVLFSLGTVLTILVLDDSEQMFPNLTHMWLIGPIFISSGLMFAVKTIMYLRRETMIAYLARQHSLLRSTQYRKMHLPCPMHLRYYSGAIKRKLSNTDVPVTDLLSTPLGYKLTSKSQREVDLERRLMLEYKRRHKAESERDRLRESISKVLSPDQVRVLEKGTMRGSSWSPEMVRKALQLKVACGSKGYDFVKENVVPLPAKITLQQQTEYIKFRPAAPKHRKPPKKRSCPVQPSCDATPANSPEPHQPLDSDSTKMDDSAPVPTLVVEEESCHAGNENTHELTSAMAPCLFPQHPNGIPVPNSTNSVGQSRDD</sequence>
<gene>
    <name evidence="1" type="ORF">HPB49_022279</name>
</gene>
<accession>A0ACB8CTI7</accession>
<dbReference type="Proteomes" id="UP000821865">
    <property type="component" value="Chromosome 5"/>
</dbReference>
<reference evidence="1" key="1">
    <citation type="submission" date="2020-05" db="EMBL/GenBank/DDBJ databases">
        <title>Large-scale comparative analyses of tick genomes elucidate their genetic diversity and vector capacities.</title>
        <authorList>
            <person name="Jia N."/>
            <person name="Wang J."/>
            <person name="Shi W."/>
            <person name="Du L."/>
            <person name="Sun Y."/>
            <person name="Zhan W."/>
            <person name="Jiang J."/>
            <person name="Wang Q."/>
            <person name="Zhang B."/>
            <person name="Ji P."/>
            <person name="Sakyi L.B."/>
            <person name="Cui X."/>
            <person name="Yuan T."/>
            <person name="Jiang B."/>
            <person name="Yang W."/>
            <person name="Lam T.T.-Y."/>
            <person name="Chang Q."/>
            <person name="Ding S."/>
            <person name="Wang X."/>
            <person name="Zhu J."/>
            <person name="Ruan X."/>
            <person name="Zhao L."/>
            <person name="Wei J."/>
            <person name="Que T."/>
            <person name="Du C."/>
            <person name="Cheng J."/>
            <person name="Dai P."/>
            <person name="Han X."/>
            <person name="Huang E."/>
            <person name="Gao Y."/>
            <person name="Liu J."/>
            <person name="Shao H."/>
            <person name="Ye R."/>
            <person name="Li L."/>
            <person name="Wei W."/>
            <person name="Wang X."/>
            <person name="Wang C."/>
            <person name="Yang T."/>
            <person name="Huo Q."/>
            <person name="Li W."/>
            <person name="Guo W."/>
            <person name="Chen H."/>
            <person name="Zhou L."/>
            <person name="Ni X."/>
            <person name="Tian J."/>
            <person name="Zhou Y."/>
            <person name="Sheng Y."/>
            <person name="Liu T."/>
            <person name="Pan Y."/>
            <person name="Xia L."/>
            <person name="Li J."/>
            <person name="Zhao F."/>
            <person name="Cao W."/>
        </authorList>
    </citation>
    <scope>NUCLEOTIDE SEQUENCE</scope>
    <source>
        <strain evidence="1">Dsil-2018</strain>
    </source>
</reference>
<keyword evidence="2" id="KW-1185">Reference proteome</keyword>
<evidence type="ECO:0000313" key="1">
    <source>
        <dbReference type="EMBL" id="KAH7950312.1"/>
    </source>
</evidence>
<dbReference type="EMBL" id="CM023474">
    <property type="protein sequence ID" value="KAH7950312.1"/>
    <property type="molecule type" value="Genomic_DNA"/>
</dbReference>
<comment type="caution">
    <text evidence="1">The sequence shown here is derived from an EMBL/GenBank/DDBJ whole genome shotgun (WGS) entry which is preliminary data.</text>
</comment>
<organism evidence="1 2">
    <name type="scientific">Dermacentor silvarum</name>
    <name type="common">Tick</name>
    <dbReference type="NCBI Taxonomy" id="543639"/>
    <lineage>
        <taxon>Eukaryota</taxon>
        <taxon>Metazoa</taxon>
        <taxon>Ecdysozoa</taxon>
        <taxon>Arthropoda</taxon>
        <taxon>Chelicerata</taxon>
        <taxon>Arachnida</taxon>
        <taxon>Acari</taxon>
        <taxon>Parasitiformes</taxon>
        <taxon>Ixodida</taxon>
        <taxon>Ixodoidea</taxon>
        <taxon>Ixodidae</taxon>
        <taxon>Rhipicephalinae</taxon>
        <taxon>Dermacentor</taxon>
    </lineage>
</organism>